<dbReference type="InterPro" id="IPR035965">
    <property type="entry name" value="PAS-like_dom_sf"/>
</dbReference>
<dbReference type="Gene3D" id="1.10.287.130">
    <property type="match status" value="1"/>
</dbReference>
<dbReference type="SUPFAM" id="SSF52172">
    <property type="entry name" value="CheY-like"/>
    <property type="match status" value="4"/>
</dbReference>
<evidence type="ECO:0000256" key="1">
    <source>
        <dbReference type="ARBA" id="ARBA00000085"/>
    </source>
</evidence>
<evidence type="ECO:0000256" key="6">
    <source>
        <dbReference type="ARBA" id="ARBA00023012"/>
    </source>
</evidence>
<dbReference type="SMART" id="SM00387">
    <property type="entry name" value="HATPase_c"/>
    <property type="match status" value="1"/>
</dbReference>
<dbReference type="InterPro" id="IPR036097">
    <property type="entry name" value="HisK_dim/P_sf"/>
</dbReference>
<keyword evidence="6" id="KW-0902">Two-component regulatory system</keyword>
<dbReference type="InterPro" id="IPR036890">
    <property type="entry name" value="HATPase_C_sf"/>
</dbReference>
<dbReference type="RefSeq" id="WP_046710856.1">
    <property type="nucleotide sequence ID" value="NZ_BJXR01000012.1"/>
</dbReference>
<dbReference type="GO" id="GO:0003677">
    <property type="term" value="F:DNA binding"/>
    <property type="evidence" value="ECO:0007669"/>
    <property type="project" value="UniProtKB-KW"/>
</dbReference>
<protein>
    <recommendedName>
        <fullName evidence="2">histidine kinase</fullName>
        <ecNumber evidence="2">2.7.13.3</ecNumber>
    </recommendedName>
</protein>
<reference evidence="15 18" key="2">
    <citation type="submission" date="2019-07" db="EMBL/GenBank/DDBJ databases">
        <title>Whole genome shotgun sequence of Myxococcus fulvus NBRC 100333.</title>
        <authorList>
            <person name="Hosoyama A."/>
            <person name="Uohara A."/>
            <person name="Ohji S."/>
            <person name="Ichikawa N."/>
        </authorList>
    </citation>
    <scope>NUCLEOTIDE SEQUENCE [LARGE SCALE GENOMIC DNA]</scope>
    <source>
        <strain evidence="15 18">NBRC 100333</strain>
    </source>
</reference>
<dbReference type="InterPro" id="IPR013656">
    <property type="entry name" value="PAS_4"/>
</dbReference>
<dbReference type="Gene3D" id="3.30.450.20">
    <property type="entry name" value="PAS domain"/>
    <property type="match status" value="1"/>
</dbReference>
<feature type="domain" description="PAC" evidence="14">
    <location>
        <begin position="220"/>
        <end position="273"/>
    </location>
</feature>
<dbReference type="CDD" id="cd16922">
    <property type="entry name" value="HATPase_EvgS-ArcB-TorS-like"/>
    <property type="match status" value="1"/>
</dbReference>
<dbReference type="SUPFAM" id="SSF55785">
    <property type="entry name" value="PYP-like sensor domain (PAS domain)"/>
    <property type="match status" value="1"/>
</dbReference>
<feature type="coiled-coil region" evidence="11">
    <location>
        <begin position="264"/>
        <end position="353"/>
    </location>
</feature>
<dbReference type="InterPro" id="IPR001789">
    <property type="entry name" value="Sig_transdc_resp-reg_receiver"/>
</dbReference>
<dbReference type="EC" id="2.7.13.3" evidence="2"/>
<name>A0A511SVB6_MYXFU</name>
<evidence type="ECO:0000313" key="15">
    <source>
        <dbReference type="EMBL" id="GEN05830.1"/>
    </source>
</evidence>
<keyword evidence="11" id="KW-0175">Coiled coil</keyword>
<evidence type="ECO:0000259" key="12">
    <source>
        <dbReference type="PROSITE" id="PS50109"/>
    </source>
</evidence>
<evidence type="ECO:0000256" key="8">
    <source>
        <dbReference type="ARBA" id="ARBA00023125"/>
    </source>
</evidence>
<dbReference type="SUPFAM" id="SSF47384">
    <property type="entry name" value="Homodimeric domain of signal transducing histidine kinase"/>
    <property type="match status" value="1"/>
</dbReference>
<dbReference type="AlphaFoldDB" id="A0A511SVB6"/>
<proteinExistence type="predicted"/>
<feature type="modified residue" description="4-aspartylphosphate" evidence="10">
    <location>
        <position position="659"/>
    </location>
</feature>
<keyword evidence="4" id="KW-0808">Transferase</keyword>
<comment type="caution">
    <text evidence="15">The sequence shown here is derived from an EMBL/GenBank/DDBJ whole genome shotgun (WGS) entry which is preliminary data.</text>
</comment>
<dbReference type="SMART" id="SM00388">
    <property type="entry name" value="HisKA"/>
    <property type="match status" value="1"/>
</dbReference>
<evidence type="ECO:0000256" key="11">
    <source>
        <dbReference type="SAM" id="Coils"/>
    </source>
</evidence>
<evidence type="ECO:0000256" key="10">
    <source>
        <dbReference type="PROSITE-ProRule" id="PRU00169"/>
    </source>
</evidence>
<dbReference type="InterPro" id="IPR011006">
    <property type="entry name" value="CheY-like_superfamily"/>
</dbReference>
<dbReference type="PANTHER" id="PTHR43047">
    <property type="entry name" value="TWO-COMPONENT HISTIDINE PROTEIN KINASE"/>
    <property type="match status" value="1"/>
</dbReference>
<reference evidence="16 17" key="1">
    <citation type="submission" date="2016-10" db="EMBL/GenBank/DDBJ databases">
        <authorList>
            <person name="Varghese N."/>
            <person name="Submissions S."/>
        </authorList>
    </citation>
    <scope>NUCLEOTIDE SEQUENCE [LARGE SCALE GENOMIC DNA]</scope>
    <source>
        <strain evidence="16 17">DSM 16525</strain>
    </source>
</reference>
<evidence type="ECO:0000259" key="14">
    <source>
        <dbReference type="PROSITE" id="PS50113"/>
    </source>
</evidence>
<dbReference type="Gene3D" id="3.40.50.2300">
    <property type="match status" value="4"/>
</dbReference>
<dbReference type="Gene3D" id="3.30.565.10">
    <property type="entry name" value="Histidine kinase-like ATPase, C-terminal domain"/>
    <property type="match status" value="1"/>
</dbReference>
<dbReference type="EMBL" id="FOIB01000001">
    <property type="protein sequence ID" value="SES93632.1"/>
    <property type="molecule type" value="Genomic_DNA"/>
</dbReference>
<dbReference type="GO" id="GO:0005886">
    <property type="term" value="C:plasma membrane"/>
    <property type="evidence" value="ECO:0007669"/>
    <property type="project" value="TreeGrafter"/>
</dbReference>
<feature type="modified residue" description="4-aspartylphosphate" evidence="10">
    <location>
        <position position="784"/>
    </location>
</feature>
<dbReference type="SMART" id="SM00448">
    <property type="entry name" value="REC"/>
    <property type="match status" value="4"/>
</dbReference>
<keyword evidence="8" id="KW-0238">DNA-binding</keyword>
<evidence type="ECO:0000256" key="2">
    <source>
        <dbReference type="ARBA" id="ARBA00012438"/>
    </source>
</evidence>
<dbReference type="CDD" id="cd17574">
    <property type="entry name" value="REC_OmpR"/>
    <property type="match status" value="2"/>
</dbReference>
<evidence type="ECO:0000256" key="3">
    <source>
        <dbReference type="ARBA" id="ARBA00022553"/>
    </source>
</evidence>
<dbReference type="STRING" id="1334629.MFUL124B02_04040"/>
<dbReference type="InterPro" id="IPR003661">
    <property type="entry name" value="HisK_dim/P_dom"/>
</dbReference>
<evidence type="ECO:0000256" key="9">
    <source>
        <dbReference type="ARBA" id="ARBA00023163"/>
    </source>
</evidence>
<keyword evidence="5" id="KW-0418">Kinase</keyword>
<dbReference type="Pfam" id="PF02518">
    <property type="entry name" value="HATPase_c"/>
    <property type="match status" value="1"/>
</dbReference>
<feature type="domain" description="Response regulatory" evidence="13">
    <location>
        <begin position="610"/>
        <end position="723"/>
    </location>
</feature>
<organism evidence="15 18">
    <name type="scientific">Myxococcus fulvus</name>
    <dbReference type="NCBI Taxonomy" id="33"/>
    <lineage>
        <taxon>Bacteria</taxon>
        <taxon>Pseudomonadati</taxon>
        <taxon>Myxococcota</taxon>
        <taxon>Myxococcia</taxon>
        <taxon>Myxococcales</taxon>
        <taxon>Cystobacterineae</taxon>
        <taxon>Myxococcaceae</taxon>
        <taxon>Myxococcus</taxon>
    </lineage>
</organism>
<comment type="catalytic activity">
    <reaction evidence="1">
        <text>ATP + protein L-histidine = ADP + protein N-phospho-L-histidine.</text>
        <dbReference type="EC" id="2.7.13.3"/>
    </reaction>
</comment>
<dbReference type="InterPro" id="IPR003594">
    <property type="entry name" value="HATPase_dom"/>
</dbReference>
<dbReference type="PROSITE" id="PS50113">
    <property type="entry name" value="PAC"/>
    <property type="match status" value="1"/>
</dbReference>
<evidence type="ECO:0000313" key="18">
    <source>
        <dbReference type="Proteomes" id="UP000321514"/>
    </source>
</evidence>
<dbReference type="InterPro" id="IPR005467">
    <property type="entry name" value="His_kinase_dom"/>
</dbReference>
<keyword evidence="7" id="KW-0805">Transcription regulation</keyword>
<dbReference type="InterPro" id="IPR004358">
    <property type="entry name" value="Sig_transdc_His_kin-like_C"/>
</dbReference>
<dbReference type="PROSITE" id="PS50110">
    <property type="entry name" value="RESPONSE_REGULATORY"/>
    <property type="match status" value="3"/>
</dbReference>
<feature type="domain" description="Response regulatory" evidence="13">
    <location>
        <begin position="735"/>
        <end position="849"/>
    </location>
</feature>
<evidence type="ECO:0000313" key="16">
    <source>
        <dbReference type="EMBL" id="SES93632.1"/>
    </source>
</evidence>
<accession>A0A511SVB6</accession>
<keyword evidence="17" id="KW-1185">Reference proteome</keyword>
<dbReference type="Pfam" id="PF00072">
    <property type="entry name" value="Response_reg"/>
    <property type="match status" value="3"/>
</dbReference>
<gene>
    <name evidence="15" type="ORF">MFU01_08670</name>
    <name evidence="16" type="ORF">SAMN05443572_101622</name>
</gene>
<dbReference type="NCBIfam" id="TIGR00229">
    <property type="entry name" value="sensory_box"/>
    <property type="match status" value="1"/>
</dbReference>
<feature type="domain" description="Response regulatory" evidence="13">
    <location>
        <begin position="863"/>
        <end position="978"/>
    </location>
</feature>
<keyword evidence="9" id="KW-0804">Transcription</keyword>
<evidence type="ECO:0000313" key="17">
    <source>
        <dbReference type="Proteomes" id="UP000183760"/>
    </source>
</evidence>
<dbReference type="Pfam" id="PF08448">
    <property type="entry name" value="PAS_4"/>
    <property type="match status" value="1"/>
</dbReference>
<evidence type="ECO:0000256" key="4">
    <source>
        <dbReference type="ARBA" id="ARBA00022679"/>
    </source>
</evidence>
<dbReference type="FunFam" id="3.40.50.2300:FF:000001">
    <property type="entry name" value="DNA-binding response regulator PhoB"/>
    <property type="match status" value="1"/>
</dbReference>
<dbReference type="InterPro" id="IPR000014">
    <property type="entry name" value="PAS"/>
</dbReference>
<dbReference type="PROSITE" id="PS50109">
    <property type="entry name" value="HIS_KIN"/>
    <property type="match status" value="1"/>
</dbReference>
<keyword evidence="3 10" id="KW-0597">Phosphoprotein</keyword>
<dbReference type="GO" id="GO:0009927">
    <property type="term" value="F:histidine phosphotransfer kinase activity"/>
    <property type="evidence" value="ECO:0007669"/>
    <property type="project" value="TreeGrafter"/>
</dbReference>
<dbReference type="Proteomes" id="UP000321514">
    <property type="component" value="Unassembled WGS sequence"/>
</dbReference>
<dbReference type="EMBL" id="BJXR01000012">
    <property type="protein sequence ID" value="GEN05830.1"/>
    <property type="molecule type" value="Genomic_DNA"/>
</dbReference>
<dbReference type="Proteomes" id="UP000183760">
    <property type="component" value="Unassembled WGS sequence"/>
</dbReference>
<dbReference type="PRINTS" id="PR00344">
    <property type="entry name" value="BCTRLSENSOR"/>
</dbReference>
<dbReference type="Pfam" id="PF00512">
    <property type="entry name" value="HisKA"/>
    <property type="match status" value="1"/>
</dbReference>
<dbReference type="CDD" id="cd00082">
    <property type="entry name" value="HisKA"/>
    <property type="match status" value="1"/>
</dbReference>
<evidence type="ECO:0000256" key="7">
    <source>
        <dbReference type="ARBA" id="ARBA00023015"/>
    </source>
</evidence>
<dbReference type="SUPFAM" id="SSF55874">
    <property type="entry name" value="ATPase domain of HSP90 chaperone/DNA topoisomerase II/histidine kinase"/>
    <property type="match status" value="1"/>
</dbReference>
<feature type="domain" description="Histidine kinase" evidence="12">
    <location>
        <begin position="357"/>
        <end position="575"/>
    </location>
</feature>
<dbReference type="FunFam" id="3.30.565.10:FF:000010">
    <property type="entry name" value="Sensor histidine kinase RcsC"/>
    <property type="match status" value="1"/>
</dbReference>
<feature type="modified residue" description="4-aspartylphosphate" evidence="10">
    <location>
        <position position="911"/>
    </location>
</feature>
<evidence type="ECO:0000256" key="5">
    <source>
        <dbReference type="ARBA" id="ARBA00022777"/>
    </source>
</evidence>
<dbReference type="GO" id="GO:0000155">
    <property type="term" value="F:phosphorelay sensor kinase activity"/>
    <property type="evidence" value="ECO:0007669"/>
    <property type="project" value="InterPro"/>
</dbReference>
<dbReference type="OrthoDB" id="9801651at2"/>
<sequence length="983" mass="107277">MATSLPPSVPVTDATSLLLVASERECQRVEEALGHAGVVAHVERATSAQALEAALARPWSLVVCGSELPGLGFAEAQGLWRKHSRELPFVVLSREWSDELLEASTRAGARDYVSEDRFNRLGHVLRRELPLAGDRLRHDATQEQLHHANWILGNIIDALPFVLFVKDAATRRLVVANKTFADAFGVTKEWLLGKLDHDYFPKEQADSFIAIDSDILASKKMRSFEEVARAGGVDRIFATRKLPLLDATGEARYVLGVTEDITERKQNEEMLRASKAELEAANKQLAASLEEIKRTRAVSARSLASYQQRALQMEIIRQQNEDLDRLAQELAVAKRNEEERAREAEAAARLKSEFLANFSHEIRTPLNGIIGYCDLLMREEGSRLTAHGRRDLNVVKTNAKTLLALINDILDLSKIESGKVDVVTEPVDVRELAEECMATVKEYLKGKDVALTVHVDAAVETLRTDALKLRQIMLNLLSNAAKFTETGEVALSLVPNGDEVVMIVEDTGVGIPADQLPFIFEKFRQVDGSTTRKVGGTGLGLAIVRELSRVLGGTVSVTSTLGRGTTFTVRLPNTPDAASTGAQASQPSERGVPVAEVASHVGALAQPGSTVLVVDDDPLIQQLVTGQLEPVGFKVVVAEDGIIALKRARELKPQAILLDIHLPKLDGWSVLSQLKSEPALSGIPVILISVEEQRSRGFSLGACEYLVKPVEPERLVEVVQRSLAQSLGSSAGVGEVLVVDDDSATRELVSRNLRRAGFSTAEARSGEDALLKARVSPPSLVVLDLMMPNLDGFEVLRRLRAEKLQVPVVVLTGKSLSTEEEALLRDGFAGFVKKGGHALEDVIAQAKGLLLSQRAASAGRLPRILYVEDSAQNRDIVRRYLGGLFEVIEAEDGEHGLERATRDNPDLILMDLSLPRLDGWEATRRLRAVPSVANVPVIAVTAHAGREYQDKAHAAGCTAYLTKPLDRDQLLEMIRKHLGRSHG</sequence>
<dbReference type="InterPro" id="IPR000700">
    <property type="entry name" value="PAS-assoc_C"/>
</dbReference>
<evidence type="ECO:0000259" key="13">
    <source>
        <dbReference type="PROSITE" id="PS50110"/>
    </source>
</evidence>